<dbReference type="RefSeq" id="WP_188464525.1">
    <property type="nucleotide sequence ID" value="NZ_BMFQ01000002.1"/>
</dbReference>
<evidence type="ECO:0000256" key="2">
    <source>
        <dbReference type="ARBA" id="ARBA00010792"/>
    </source>
</evidence>
<keyword evidence="4 7" id="KW-0812">Transmembrane</keyword>
<accession>A0A917GL32</accession>
<gene>
    <name evidence="9" type="ORF">GCM10010976_20990</name>
</gene>
<feature type="domain" description="VTT" evidence="8">
    <location>
        <begin position="45"/>
        <end position="163"/>
    </location>
</feature>
<dbReference type="Proteomes" id="UP000625976">
    <property type="component" value="Unassembled WGS sequence"/>
</dbReference>
<name>A0A917GL32_9FLAO</name>
<dbReference type="InterPro" id="IPR032816">
    <property type="entry name" value="VTT_dom"/>
</dbReference>
<keyword evidence="5 7" id="KW-1133">Transmembrane helix</keyword>
<dbReference type="PANTHER" id="PTHR30353">
    <property type="entry name" value="INNER MEMBRANE PROTEIN DEDA-RELATED"/>
    <property type="match status" value="1"/>
</dbReference>
<feature type="transmembrane region" description="Helical" evidence="7">
    <location>
        <begin position="65"/>
        <end position="84"/>
    </location>
</feature>
<comment type="caution">
    <text evidence="9">The sequence shown here is derived from an EMBL/GenBank/DDBJ whole genome shotgun (WGS) entry which is preliminary data.</text>
</comment>
<evidence type="ECO:0000256" key="4">
    <source>
        <dbReference type="ARBA" id="ARBA00022692"/>
    </source>
</evidence>
<dbReference type="EMBL" id="BMFQ01000002">
    <property type="protein sequence ID" value="GGG49462.1"/>
    <property type="molecule type" value="Genomic_DNA"/>
</dbReference>
<keyword evidence="6 7" id="KW-0472">Membrane</keyword>
<dbReference type="GO" id="GO:0005886">
    <property type="term" value="C:plasma membrane"/>
    <property type="evidence" value="ECO:0007669"/>
    <property type="project" value="UniProtKB-SubCell"/>
</dbReference>
<dbReference type="Pfam" id="PF09335">
    <property type="entry name" value="VTT_dom"/>
    <property type="match status" value="1"/>
</dbReference>
<evidence type="ECO:0000313" key="10">
    <source>
        <dbReference type="Proteomes" id="UP000625976"/>
    </source>
</evidence>
<evidence type="ECO:0000256" key="7">
    <source>
        <dbReference type="RuleBase" id="RU367016"/>
    </source>
</evidence>
<keyword evidence="10" id="KW-1185">Reference proteome</keyword>
<evidence type="ECO:0000256" key="1">
    <source>
        <dbReference type="ARBA" id="ARBA00004651"/>
    </source>
</evidence>
<reference evidence="9" key="2">
    <citation type="submission" date="2020-09" db="EMBL/GenBank/DDBJ databases">
        <authorList>
            <person name="Sun Q."/>
            <person name="Zhou Y."/>
        </authorList>
    </citation>
    <scope>NUCLEOTIDE SEQUENCE</scope>
    <source>
        <strain evidence="9">CGMCC 1.12751</strain>
    </source>
</reference>
<evidence type="ECO:0000313" key="9">
    <source>
        <dbReference type="EMBL" id="GGG49462.1"/>
    </source>
</evidence>
<reference evidence="9" key="1">
    <citation type="journal article" date="2014" name="Int. J. Syst. Evol. Microbiol.">
        <title>Complete genome sequence of Corynebacterium casei LMG S-19264T (=DSM 44701T), isolated from a smear-ripened cheese.</title>
        <authorList>
            <consortium name="US DOE Joint Genome Institute (JGI-PGF)"/>
            <person name="Walter F."/>
            <person name="Albersmeier A."/>
            <person name="Kalinowski J."/>
            <person name="Ruckert C."/>
        </authorList>
    </citation>
    <scope>NUCLEOTIDE SEQUENCE</scope>
    <source>
        <strain evidence="9">CGMCC 1.12751</strain>
    </source>
</reference>
<keyword evidence="3 7" id="KW-1003">Cell membrane</keyword>
<comment type="similarity">
    <text evidence="2 7">Belongs to the DedA family.</text>
</comment>
<proteinExistence type="inferred from homology"/>
<evidence type="ECO:0000256" key="6">
    <source>
        <dbReference type="ARBA" id="ARBA00023136"/>
    </source>
</evidence>
<dbReference type="AlphaFoldDB" id="A0A917GL32"/>
<dbReference type="PANTHER" id="PTHR30353:SF0">
    <property type="entry name" value="TRANSMEMBRANE PROTEIN"/>
    <property type="match status" value="1"/>
</dbReference>
<organism evidence="9 10">
    <name type="scientific">Bizionia arctica</name>
    <dbReference type="NCBI Taxonomy" id="1495645"/>
    <lineage>
        <taxon>Bacteria</taxon>
        <taxon>Pseudomonadati</taxon>
        <taxon>Bacteroidota</taxon>
        <taxon>Flavobacteriia</taxon>
        <taxon>Flavobacteriales</taxon>
        <taxon>Flavobacteriaceae</taxon>
        <taxon>Bizionia</taxon>
    </lineage>
</organism>
<feature type="transmembrane region" description="Helical" evidence="7">
    <location>
        <begin position="12"/>
        <end position="34"/>
    </location>
</feature>
<comment type="subcellular location">
    <subcellularLocation>
        <location evidence="1 7">Cell membrane</location>
        <topology evidence="1 7">Multi-pass membrane protein</topology>
    </subcellularLocation>
</comment>
<sequence>MLTGFIINFDDWLGHLSVAYPIGVYVVFFVIVFVETAFFPAAPVLPGDGLLFFVGVMATSGSVNFWSAGIAMIFGGVLGNLMAYQIGKWLAPKDGKPIKWVKQTTYNDAQKFYDKYGVKALFYSRFIPLIRSIVPLIAGVAVMDYKTFSKYSIFSVIIWVFAIMI</sequence>
<evidence type="ECO:0000259" key="8">
    <source>
        <dbReference type="Pfam" id="PF09335"/>
    </source>
</evidence>
<evidence type="ECO:0000256" key="3">
    <source>
        <dbReference type="ARBA" id="ARBA00022475"/>
    </source>
</evidence>
<dbReference type="InterPro" id="IPR032818">
    <property type="entry name" value="DedA-like"/>
</dbReference>
<feature type="transmembrane region" description="Helical" evidence="7">
    <location>
        <begin position="120"/>
        <end position="142"/>
    </location>
</feature>
<protein>
    <recommendedName>
        <fullName evidence="8">VTT domain-containing protein</fullName>
    </recommendedName>
</protein>
<evidence type="ECO:0000256" key="5">
    <source>
        <dbReference type="ARBA" id="ARBA00022989"/>
    </source>
</evidence>
<feature type="transmembrane region" description="Helical" evidence="7">
    <location>
        <begin position="148"/>
        <end position="164"/>
    </location>
</feature>